<dbReference type="AlphaFoldDB" id="A0AAW6E9Y4"/>
<evidence type="ECO:0000313" key="1">
    <source>
        <dbReference type="EMBL" id="MDB8745902.1"/>
    </source>
</evidence>
<dbReference type="RefSeq" id="WP_195389051.1">
    <property type="nucleotide sequence ID" value="NZ_JADNGL010000021.1"/>
</dbReference>
<reference evidence="1" key="1">
    <citation type="submission" date="2023-01" db="EMBL/GenBank/DDBJ databases">
        <title>Human gut microbiome strain richness.</title>
        <authorList>
            <person name="Chen-Liaw A."/>
        </authorList>
    </citation>
    <scope>NUCLEOTIDE SEQUENCE</scope>
    <source>
        <strain evidence="1">1001275st1_F4_1001275B_160808</strain>
    </source>
</reference>
<gene>
    <name evidence="1" type="ORF">PNU62_12815</name>
</gene>
<dbReference type="Gene3D" id="1.10.1220.10">
    <property type="entry name" value="Met repressor-like"/>
    <property type="match status" value="1"/>
</dbReference>
<dbReference type="InterPro" id="IPR013321">
    <property type="entry name" value="Arc_rbn_hlx_hlx"/>
</dbReference>
<sequence>MKKTIAITEECNRLLKELAEKNDTTESKIVKWAIEEYAARNKPEHPDEIVEIRRRIVKIQEQNFHLLNMLNSFIEKMQFTDDEGYFSAEDLPCRWMEESKNEFHQKQLKNRLEAINKK</sequence>
<protein>
    <recommendedName>
        <fullName evidence="3">Ribbon-helix-helix protein CopG domain-containing protein</fullName>
    </recommendedName>
</protein>
<name>A0AAW6E9Y4_9FIRM</name>
<dbReference type="Proteomes" id="UP001211015">
    <property type="component" value="Unassembled WGS sequence"/>
</dbReference>
<accession>A0AAW6E9Y4</accession>
<comment type="caution">
    <text evidence="1">The sequence shown here is derived from an EMBL/GenBank/DDBJ whole genome shotgun (WGS) entry which is preliminary data.</text>
</comment>
<proteinExistence type="predicted"/>
<evidence type="ECO:0000313" key="2">
    <source>
        <dbReference type="Proteomes" id="UP001211015"/>
    </source>
</evidence>
<dbReference type="EMBL" id="JAQMLV010000022">
    <property type="protein sequence ID" value="MDB8745902.1"/>
    <property type="molecule type" value="Genomic_DNA"/>
</dbReference>
<dbReference type="GO" id="GO:0006355">
    <property type="term" value="P:regulation of DNA-templated transcription"/>
    <property type="evidence" value="ECO:0007669"/>
    <property type="project" value="InterPro"/>
</dbReference>
<organism evidence="1 2">
    <name type="scientific">Ruminococcus bicirculans</name>
    <name type="common">ex Wegman et al. 2014</name>
    <dbReference type="NCBI Taxonomy" id="1160721"/>
    <lineage>
        <taxon>Bacteria</taxon>
        <taxon>Bacillati</taxon>
        <taxon>Bacillota</taxon>
        <taxon>Clostridia</taxon>
        <taxon>Eubacteriales</taxon>
        <taxon>Oscillospiraceae</taxon>
        <taxon>Ruminococcus</taxon>
    </lineage>
</organism>
<evidence type="ECO:0008006" key="3">
    <source>
        <dbReference type="Google" id="ProtNLM"/>
    </source>
</evidence>